<sequence length="88" mass="9942">MDKVEFFDEESKEYIELYVLEQTRLNGADYLLVTVDEEGDSDALILKDTSAQGEEDAVYTVVEQEQELNAVAKIFAELLGEEADIEMS</sequence>
<gene>
    <name evidence="1" type="ORF">WMO43_01280</name>
</gene>
<protein>
    <submittedName>
        <fullName evidence="1">DUF1292 domain-containing protein</fullName>
    </submittedName>
</protein>
<comment type="caution">
    <text evidence="1">The sequence shown here is derived from an EMBL/GenBank/DDBJ whole genome shotgun (WGS) entry which is preliminary data.</text>
</comment>
<organism evidence="1 2">
    <name type="scientific">Maccoyibacter intestinihominis</name>
    <dbReference type="NCBI Taxonomy" id="3133499"/>
    <lineage>
        <taxon>Bacteria</taxon>
        <taxon>Bacillati</taxon>
        <taxon>Bacillota</taxon>
        <taxon>Clostridia</taxon>
        <taxon>Lachnospirales</taxon>
        <taxon>Lachnospiraceae</taxon>
        <taxon>Maccoyibacter</taxon>
    </lineage>
</organism>
<dbReference type="Proteomes" id="UP001454489">
    <property type="component" value="Unassembled WGS sequence"/>
</dbReference>
<name>A0ABV1H9X8_9FIRM</name>
<evidence type="ECO:0000313" key="1">
    <source>
        <dbReference type="EMBL" id="MEQ2556514.1"/>
    </source>
</evidence>
<dbReference type="RefSeq" id="WP_177963749.1">
    <property type="nucleotide sequence ID" value="NZ_JBBMEX010000001.1"/>
</dbReference>
<dbReference type="InterPro" id="IPR009711">
    <property type="entry name" value="UPF0473"/>
</dbReference>
<dbReference type="EMBL" id="JBBMEX010000001">
    <property type="protein sequence ID" value="MEQ2556514.1"/>
    <property type="molecule type" value="Genomic_DNA"/>
</dbReference>
<keyword evidence="2" id="KW-1185">Reference proteome</keyword>
<reference evidence="1 2" key="1">
    <citation type="submission" date="2024-03" db="EMBL/GenBank/DDBJ databases">
        <title>Human intestinal bacterial collection.</title>
        <authorList>
            <person name="Pauvert C."/>
            <person name="Hitch T.C.A."/>
            <person name="Clavel T."/>
        </authorList>
    </citation>
    <scope>NUCLEOTIDE SEQUENCE [LARGE SCALE GENOMIC DNA]</scope>
    <source>
        <strain evidence="1 2">CLA-AA-H185</strain>
    </source>
</reference>
<dbReference type="Pfam" id="PF06949">
    <property type="entry name" value="DUF1292"/>
    <property type="match status" value="1"/>
</dbReference>
<proteinExistence type="predicted"/>
<evidence type="ECO:0000313" key="2">
    <source>
        <dbReference type="Proteomes" id="UP001454489"/>
    </source>
</evidence>
<accession>A0ABV1H9X8</accession>